<keyword evidence="4" id="KW-1185">Reference proteome</keyword>
<dbReference type="EMBL" id="KV417519">
    <property type="protein sequence ID" value="KZP25722.1"/>
    <property type="molecule type" value="Genomic_DNA"/>
</dbReference>
<gene>
    <name evidence="3" type="ORF">FIBSPDRAFT_929149</name>
</gene>
<reference evidence="3 4" key="1">
    <citation type="journal article" date="2016" name="Mol. Biol. Evol.">
        <title>Comparative Genomics of Early-Diverging Mushroom-Forming Fungi Provides Insights into the Origins of Lignocellulose Decay Capabilities.</title>
        <authorList>
            <person name="Nagy L.G."/>
            <person name="Riley R."/>
            <person name="Tritt A."/>
            <person name="Adam C."/>
            <person name="Daum C."/>
            <person name="Floudas D."/>
            <person name="Sun H."/>
            <person name="Yadav J.S."/>
            <person name="Pangilinan J."/>
            <person name="Larsson K.H."/>
            <person name="Matsuura K."/>
            <person name="Barry K."/>
            <person name="Labutti K."/>
            <person name="Kuo R."/>
            <person name="Ohm R.A."/>
            <person name="Bhattacharya S.S."/>
            <person name="Shirouzu T."/>
            <person name="Yoshinaga Y."/>
            <person name="Martin F.M."/>
            <person name="Grigoriev I.V."/>
            <person name="Hibbett D.S."/>
        </authorList>
    </citation>
    <scope>NUCLEOTIDE SEQUENCE [LARGE SCALE GENOMIC DNA]</scope>
    <source>
        <strain evidence="3 4">CBS 109695</strain>
    </source>
</reference>
<dbReference type="OrthoDB" id="2802667at2759"/>
<keyword evidence="2" id="KW-0732">Signal</keyword>
<dbReference type="STRING" id="436010.A0A166P570"/>
<organism evidence="3 4">
    <name type="scientific">Athelia psychrophila</name>
    <dbReference type="NCBI Taxonomy" id="1759441"/>
    <lineage>
        <taxon>Eukaryota</taxon>
        <taxon>Fungi</taxon>
        <taxon>Dikarya</taxon>
        <taxon>Basidiomycota</taxon>
        <taxon>Agaricomycotina</taxon>
        <taxon>Agaricomycetes</taxon>
        <taxon>Agaricomycetidae</taxon>
        <taxon>Atheliales</taxon>
        <taxon>Atheliaceae</taxon>
        <taxon>Athelia</taxon>
    </lineage>
</organism>
<feature type="signal peptide" evidence="2">
    <location>
        <begin position="1"/>
        <end position="25"/>
    </location>
</feature>
<dbReference type="Proteomes" id="UP000076532">
    <property type="component" value="Unassembled WGS sequence"/>
</dbReference>
<feature type="region of interest" description="Disordered" evidence="1">
    <location>
        <begin position="126"/>
        <end position="151"/>
    </location>
</feature>
<feature type="compositionally biased region" description="Polar residues" evidence="1">
    <location>
        <begin position="133"/>
        <end position="151"/>
    </location>
</feature>
<accession>A0A166P570</accession>
<protein>
    <recommendedName>
        <fullName evidence="5">Carbohydrate-binding module family 19 domain-containing protein</fullName>
    </recommendedName>
</protein>
<name>A0A166P570_9AGAM</name>
<evidence type="ECO:0008006" key="5">
    <source>
        <dbReference type="Google" id="ProtNLM"/>
    </source>
</evidence>
<feature type="region of interest" description="Disordered" evidence="1">
    <location>
        <begin position="214"/>
        <end position="235"/>
    </location>
</feature>
<dbReference type="AlphaFoldDB" id="A0A166P570"/>
<evidence type="ECO:0000313" key="3">
    <source>
        <dbReference type="EMBL" id="KZP25722.1"/>
    </source>
</evidence>
<feature type="chain" id="PRO_5007878106" description="Carbohydrate-binding module family 19 domain-containing protein" evidence="2">
    <location>
        <begin position="26"/>
        <end position="235"/>
    </location>
</feature>
<proteinExistence type="predicted"/>
<evidence type="ECO:0000256" key="2">
    <source>
        <dbReference type="SAM" id="SignalP"/>
    </source>
</evidence>
<sequence>MYQLLMRFLSPFVLVVLFALPFVSAAPTALGPSALLQNGIAAQQLNAAFLTLKATDPCNSSDVACVSGLPAQCSKMGVWKTEKCSGGKSKSCFALPLVRANGTFLACTSKADALSIISATGSQGGITGDGHATSGSPNGSSRSTAPDSGSTVTVTLAVPAGSSVTLPPATRTIGSSEASSILSILAADATSSSQTAAASPANTAGAVHVKLTASATAPSSSTGANSNTKTATSSS</sequence>
<evidence type="ECO:0000313" key="4">
    <source>
        <dbReference type="Proteomes" id="UP000076532"/>
    </source>
</evidence>
<evidence type="ECO:0000256" key="1">
    <source>
        <dbReference type="SAM" id="MobiDB-lite"/>
    </source>
</evidence>